<dbReference type="InterPro" id="IPR003788">
    <property type="entry name" value="NDUFAF7"/>
</dbReference>
<evidence type="ECO:0000313" key="8">
    <source>
        <dbReference type="EMBL" id="KAJ6215730.1"/>
    </source>
</evidence>
<evidence type="ECO:0000256" key="4">
    <source>
        <dbReference type="ARBA" id="ARBA00022679"/>
    </source>
</evidence>
<keyword evidence="5 7" id="KW-0496">Mitochondrion</keyword>
<dbReference type="OMA" id="YYHPQRN"/>
<gene>
    <name evidence="8" type="ORF">RDWZM_010230</name>
</gene>
<evidence type="ECO:0000256" key="3">
    <source>
        <dbReference type="ARBA" id="ARBA00022603"/>
    </source>
</evidence>
<keyword evidence="3 7" id="KW-0489">Methyltransferase</keyword>
<dbReference type="GO" id="GO:0005739">
    <property type="term" value="C:mitochondrion"/>
    <property type="evidence" value="ECO:0007669"/>
    <property type="project" value="UniProtKB-SubCell"/>
</dbReference>
<dbReference type="GO" id="GO:0035243">
    <property type="term" value="F:protein-arginine omega-N symmetric methyltransferase activity"/>
    <property type="evidence" value="ECO:0007669"/>
    <property type="project" value="UniProtKB-EC"/>
</dbReference>
<comment type="function">
    <text evidence="7">Arginine methyltransferase involved in the assembly or stability of mitochondrial NADH:ubiquinone oxidoreductase complex (complex I).</text>
</comment>
<evidence type="ECO:0000256" key="6">
    <source>
        <dbReference type="ARBA" id="ARBA00048612"/>
    </source>
</evidence>
<reference evidence="8" key="1">
    <citation type="submission" date="2022-12" db="EMBL/GenBank/DDBJ databases">
        <title>Genome assemblies of Blomia tropicalis.</title>
        <authorList>
            <person name="Cui Y."/>
        </authorList>
    </citation>
    <scope>NUCLEOTIDE SEQUENCE</scope>
    <source>
        <tissue evidence="8">Adult mites</tissue>
    </source>
</reference>
<protein>
    <recommendedName>
        <fullName evidence="7">Protein arginine methyltransferase NDUFAF7</fullName>
        <ecNumber evidence="7">2.1.1.320</ecNumber>
    </recommendedName>
</protein>
<comment type="caution">
    <text evidence="8">The sequence shown here is derived from an EMBL/GenBank/DDBJ whole genome shotgun (WGS) entry which is preliminary data.</text>
</comment>
<name>A0A9Q0LY32_BLOTA</name>
<dbReference type="GO" id="GO:0032259">
    <property type="term" value="P:methylation"/>
    <property type="evidence" value="ECO:0007669"/>
    <property type="project" value="UniProtKB-KW"/>
</dbReference>
<sequence>MLSRILLRNIYPCSILSKRHLSNNTLRTKISSTIGGGGGGGGGGDQPESPLLYELARQIRFNGPMTVHDYMKTALTHPQHGFYMKSDVFGSSGHFTTSPEVSQLFGELMGIWILHEWLQVDGGTKRPLRIVELGPGRGTLTSDIARVMSQFEMTKDCCQFFLIEISTHLQQIQEKQICKRLFDDEKRIASIVRQYQNDGQYRATTHYGQPITWYQHLDRLSYSNDGFTVFIANEFFDALPIYKFVKLDNKWREMLIDIDAADIDSTMTSRHSSHTNRSNGKLRWIRANRDTPATKMFANQQLMNNYPIEGEHLEICPQTIVIIENIVRRINRHDGCLLICDYGYDSNDTNVMETSINRDTFRAYRHHKPIDPLQCPGMADLTADVDFSYIRHKLSSKANVYGTVSQSHFLRSLGIEVRLQKLNESTTNETYREELNSGANMLLNDMGQRFKLMAIFGKTHPKHLIPFAFDHSHLNDDNSSNK</sequence>
<comment type="similarity">
    <text evidence="2 7">Belongs to the NDUFAF7 family.</text>
</comment>
<keyword evidence="9" id="KW-1185">Reference proteome</keyword>
<keyword evidence="4 7" id="KW-0808">Transferase</keyword>
<dbReference type="InterPro" id="IPR038375">
    <property type="entry name" value="NDUFAF7_sf"/>
</dbReference>
<comment type="subcellular location">
    <subcellularLocation>
        <location evidence="1 7">Mitochondrion</location>
    </subcellularLocation>
</comment>
<dbReference type="Proteomes" id="UP001142055">
    <property type="component" value="Chromosome 4"/>
</dbReference>
<comment type="catalytic activity">
    <reaction evidence="6 7">
        <text>L-arginyl-[protein] + 2 S-adenosyl-L-methionine = N(omega),N(omega)'-dimethyl-L-arginyl-[protein] + 2 S-adenosyl-L-homocysteine + 2 H(+)</text>
        <dbReference type="Rhea" id="RHEA:48108"/>
        <dbReference type="Rhea" id="RHEA-COMP:10532"/>
        <dbReference type="Rhea" id="RHEA-COMP:11992"/>
        <dbReference type="ChEBI" id="CHEBI:15378"/>
        <dbReference type="ChEBI" id="CHEBI:29965"/>
        <dbReference type="ChEBI" id="CHEBI:57856"/>
        <dbReference type="ChEBI" id="CHEBI:59789"/>
        <dbReference type="ChEBI" id="CHEBI:88221"/>
        <dbReference type="EC" id="2.1.1.320"/>
    </reaction>
</comment>
<dbReference type="EMBL" id="JAPWDV010000004">
    <property type="protein sequence ID" value="KAJ6215730.1"/>
    <property type="molecule type" value="Genomic_DNA"/>
</dbReference>
<dbReference type="PANTHER" id="PTHR12049">
    <property type="entry name" value="PROTEIN ARGININE METHYLTRANSFERASE NDUFAF7, MITOCHONDRIAL"/>
    <property type="match status" value="1"/>
</dbReference>
<dbReference type="InterPro" id="IPR029063">
    <property type="entry name" value="SAM-dependent_MTases_sf"/>
</dbReference>
<evidence type="ECO:0000256" key="5">
    <source>
        <dbReference type="ARBA" id="ARBA00023128"/>
    </source>
</evidence>
<evidence type="ECO:0000256" key="1">
    <source>
        <dbReference type="ARBA" id="ARBA00004173"/>
    </source>
</evidence>
<dbReference type="GO" id="GO:0032981">
    <property type="term" value="P:mitochondrial respiratory chain complex I assembly"/>
    <property type="evidence" value="ECO:0007669"/>
    <property type="project" value="TreeGrafter"/>
</dbReference>
<accession>A0A9Q0LY32</accession>
<evidence type="ECO:0000256" key="2">
    <source>
        <dbReference type="ARBA" id="ARBA00005891"/>
    </source>
</evidence>
<evidence type="ECO:0000313" key="9">
    <source>
        <dbReference type="Proteomes" id="UP001142055"/>
    </source>
</evidence>
<proteinExistence type="inferred from homology"/>
<organism evidence="8 9">
    <name type="scientific">Blomia tropicalis</name>
    <name type="common">Mite</name>
    <dbReference type="NCBI Taxonomy" id="40697"/>
    <lineage>
        <taxon>Eukaryota</taxon>
        <taxon>Metazoa</taxon>
        <taxon>Ecdysozoa</taxon>
        <taxon>Arthropoda</taxon>
        <taxon>Chelicerata</taxon>
        <taxon>Arachnida</taxon>
        <taxon>Acari</taxon>
        <taxon>Acariformes</taxon>
        <taxon>Sarcoptiformes</taxon>
        <taxon>Astigmata</taxon>
        <taxon>Glycyphagoidea</taxon>
        <taxon>Echimyopodidae</taxon>
        <taxon>Blomia</taxon>
    </lineage>
</organism>
<dbReference type="Gene3D" id="3.40.50.12710">
    <property type="match status" value="1"/>
</dbReference>
<dbReference type="AlphaFoldDB" id="A0A9Q0LY32"/>
<dbReference type="SUPFAM" id="SSF53335">
    <property type="entry name" value="S-adenosyl-L-methionine-dependent methyltransferases"/>
    <property type="match status" value="1"/>
</dbReference>
<dbReference type="Pfam" id="PF02636">
    <property type="entry name" value="Methyltransf_28"/>
    <property type="match status" value="1"/>
</dbReference>
<dbReference type="EC" id="2.1.1.320" evidence="7"/>
<evidence type="ECO:0000256" key="7">
    <source>
        <dbReference type="RuleBase" id="RU364114"/>
    </source>
</evidence>
<dbReference type="PANTHER" id="PTHR12049:SF7">
    <property type="entry name" value="PROTEIN ARGININE METHYLTRANSFERASE NDUFAF7, MITOCHONDRIAL"/>
    <property type="match status" value="1"/>
</dbReference>